<evidence type="ECO:0000313" key="1">
    <source>
        <dbReference type="EMBL" id="GGD45578.1"/>
    </source>
</evidence>
<organism evidence="1 2">
    <name type="scientific">Emticicia aquatilis</name>
    <dbReference type="NCBI Taxonomy" id="1537369"/>
    <lineage>
        <taxon>Bacteria</taxon>
        <taxon>Pseudomonadati</taxon>
        <taxon>Bacteroidota</taxon>
        <taxon>Cytophagia</taxon>
        <taxon>Cytophagales</taxon>
        <taxon>Leadbetterellaceae</taxon>
        <taxon>Emticicia</taxon>
    </lineage>
</organism>
<dbReference type="EMBL" id="BMKK01000001">
    <property type="protein sequence ID" value="GGD45578.1"/>
    <property type="molecule type" value="Genomic_DNA"/>
</dbReference>
<dbReference type="RefSeq" id="WP_188764627.1">
    <property type="nucleotide sequence ID" value="NZ_BMKK01000001.1"/>
</dbReference>
<name>A0A917DLC3_9BACT</name>
<protein>
    <submittedName>
        <fullName evidence="1">Uncharacterized protein</fullName>
    </submittedName>
</protein>
<keyword evidence="2" id="KW-1185">Reference proteome</keyword>
<reference evidence="1" key="2">
    <citation type="submission" date="2020-09" db="EMBL/GenBank/DDBJ databases">
        <authorList>
            <person name="Sun Q."/>
            <person name="Zhou Y."/>
        </authorList>
    </citation>
    <scope>NUCLEOTIDE SEQUENCE</scope>
    <source>
        <strain evidence="1">CGMCC 1.15958</strain>
    </source>
</reference>
<comment type="caution">
    <text evidence="1">The sequence shown here is derived from an EMBL/GenBank/DDBJ whole genome shotgun (WGS) entry which is preliminary data.</text>
</comment>
<sequence>MKRIFLLVVFLLIEGFGFAQTKLSQQTYEGVINKFPISLSLTFDANLVYGTLMYKRVGQPIRVIGSLEGDEFSLHEFGEKTEITGLYYGTKKGDEISGTWSSPSGKEMKFSIKKTALTEIDKPELKSATGSYAYSFGKDGGTGNMYVQQVAKDKIILEIQAVKGPPSYNQAIIEKTSLKLVRNEAIYENNEFGKCLLKISFFEGGANIIYLNEAYDCGFGNAASVVGNYFKFDSKAPKFEKTN</sequence>
<gene>
    <name evidence="1" type="ORF">GCM10011514_06990</name>
</gene>
<dbReference type="Proteomes" id="UP000609064">
    <property type="component" value="Unassembled WGS sequence"/>
</dbReference>
<reference evidence="1" key="1">
    <citation type="journal article" date="2014" name="Int. J. Syst. Evol. Microbiol.">
        <title>Complete genome sequence of Corynebacterium casei LMG S-19264T (=DSM 44701T), isolated from a smear-ripened cheese.</title>
        <authorList>
            <consortium name="US DOE Joint Genome Institute (JGI-PGF)"/>
            <person name="Walter F."/>
            <person name="Albersmeier A."/>
            <person name="Kalinowski J."/>
            <person name="Ruckert C."/>
        </authorList>
    </citation>
    <scope>NUCLEOTIDE SEQUENCE</scope>
    <source>
        <strain evidence="1">CGMCC 1.15958</strain>
    </source>
</reference>
<dbReference type="AlphaFoldDB" id="A0A917DLC3"/>
<evidence type="ECO:0000313" key="2">
    <source>
        <dbReference type="Proteomes" id="UP000609064"/>
    </source>
</evidence>
<proteinExistence type="predicted"/>
<accession>A0A917DLC3</accession>